<accession>A0A2J6PRK3</accession>
<comment type="similarity">
    <text evidence="1">Belongs to the UPF0696 family.</text>
</comment>
<dbReference type="PANTHER" id="PTHR31977:SF1">
    <property type="entry name" value="UPF0696 PROTEIN C11ORF68"/>
    <property type="match status" value="1"/>
</dbReference>
<evidence type="ECO:0000256" key="1">
    <source>
        <dbReference type="ARBA" id="ARBA00010568"/>
    </source>
</evidence>
<gene>
    <name evidence="3" type="ORF">NA56DRAFT_607149</name>
</gene>
<dbReference type="OrthoDB" id="10067381at2759"/>
<keyword evidence="4" id="KW-1185">Reference proteome</keyword>
<dbReference type="AlphaFoldDB" id="A0A2J6PRK3"/>
<dbReference type="PANTHER" id="PTHR31977">
    <property type="entry name" value="UPF0696 PROTEIN C11ORF68"/>
    <property type="match status" value="1"/>
</dbReference>
<feature type="region of interest" description="Disordered" evidence="2">
    <location>
        <begin position="319"/>
        <end position="350"/>
    </location>
</feature>
<proteinExistence type="inferred from homology"/>
<dbReference type="Gene3D" id="3.30.760.10">
    <property type="entry name" value="RNA Cap, Translation Initiation Factor Eif4e"/>
    <property type="match status" value="1"/>
</dbReference>
<name>A0A2J6PRK3_9HELO</name>
<dbReference type="InterPro" id="IPR023398">
    <property type="entry name" value="TIF_eIF4e-like"/>
</dbReference>
<feature type="region of interest" description="Disordered" evidence="2">
    <location>
        <begin position="123"/>
        <end position="143"/>
    </location>
</feature>
<evidence type="ECO:0000256" key="2">
    <source>
        <dbReference type="SAM" id="MobiDB-lite"/>
    </source>
</evidence>
<feature type="compositionally biased region" description="Basic and acidic residues" evidence="2">
    <location>
        <begin position="125"/>
        <end position="135"/>
    </location>
</feature>
<organism evidence="3 4">
    <name type="scientific">Hyaloscypha hepaticicola</name>
    <dbReference type="NCBI Taxonomy" id="2082293"/>
    <lineage>
        <taxon>Eukaryota</taxon>
        <taxon>Fungi</taxon>
        <taxon>Dikarya</taxon>
        <taxon>Ascomycota</taxon>
        <taxon>Pezizomycotina</taxon>
        <taxon>Leotiomycetes</taxon>
        <taxon>Helotiales</taxon>
        <taxon>Hyaloscyphaceae</taxon>
        <taxon>Hyaloscypha</taxon>
    </lineage>
</organism>
<feature type="compositionally biased region" description="Basic and acidic residues" evidence="2">
    <location>
        <begin position="337"/>
        <end position="350"/>
    </location>
</feature>
<evidence type="ECO:0000313" key="3">
    <source>
        <dbReference type="EMBL" id="PMD16658.1"/>
    </source>
</evidence>
<sequence length="350" mass="39261">MAIGRGGKVDRSEDTGYLSDESDFYGDEATKQDYEARALAFDPAEYWERKIPSLTEVANANLENAKAAKAVPAATLYNPYEGSFSGRQLGETVDDFLQRLPPATTFVTETVPWIYIANPYRKAPKRDEGDQKESDEAPPDDESDWAQFVVLGSKLLEKLTAIRHIIEKEKVGKSKQNITKAVNPEKEKIVKELLDTAVELHCTSGKWLIFCQTEEVNAVWSAIARATASNDLGIAAKVSPGDPENLDSRKPRVICVYTNDFTDTKDVSRVVHKLKDLGIIEPRGKAIHYKCDAYTYLGLKSGNEYNIKASLYSSDEFLKSKPGPSKQAKVDGFFNKQKKDSEDWRQMEWE</sequence>
<protein>
    <submittedName>
        <fullName evidence="3">DUF1917-domain-containing protein</fullName>
    </submittedName>
</protein>
<dbReference type="EMBL" id="KZ613504">
    <property type="protein sequence ID" value="PMD16658.1"/>
    <property type="molecule type" value="Genomic_DNA"/>
</dbReference>
<dbReference type="Proteomes" id="UP000235672">
    <property type="component" value="Unassembled WGS sequence"/>
</dbReference>
<feature type="region of interest" description="Disordered" evidence="2">
    <location>
        <begin position="1"/>
        <end position="24"/>
    </location>
</feature>
<dbReference type="SUPFAM" id="SSF55418">
    <property type="entry name" value="eIF4e-like"/>
    <property type="match status" value="1"/>
</dbReference>
<evidence type="ECO:0000313" key="4">
    <source>
        <dbReference type="Proteomes" id="UP000235672"/>
    </source>
</evidence>
<dbReference type="InterPro" id="IPR015034">
    <property type="entry name" value="Bles03"/>
</dbReference>
<dbReference type="Pfam" id="PF08939">
    <property type="entry name" value="Bles03"/>
    <property type="match status" value="1"/>
</dbReference>
<reference evidence="3 4" key="1">
    <citation type="submission" date="2016-05" db="EMBL/GenBank/DDBJ databases">
        <title>A degradative enzymes factory behind the ericoid mycorrhizal symbiosis.</title>
        <authorList>
            <consortium name="DOE Joint Genome Institute"/>
            <person name="Martino E."/>
            <person name="Morin E."/>
            <person name="Grelet G."/>
            <person name="Kuo A."/>
            <person name="Kohler A."/>
            <person name="Daghino S."/>
            <person name="Barry K."/>
            <person name="Choi C."/>
            <person name="Cichocki N."/>
            <person name="Clum A."/>
            <person name="Copeland A."/>
            <person name="Hainaut M."/>
            <person name="Haridas S."/>
            <person name="Labutti K."/>
            <person name="Lindquist E."/>
            <person name="Lipzen A."/>
            <person name="Khouja H.-R."/>
            <person name="Murat C."/>
            <person name="Ohm R."/>
            <person name="Olson A."/>
            <person name="Spatafora J."/>
            <person name="Veneault-Fourrey C."/>
            <person name="Henrissat B."/>
            <person name="Grigoriev I."/>
            <person name="Martin F."/>
            <person name="Perotto S."/>
        </authorList>
    </citation>
    <scope>NUCLEOTIDE SEQUENCE [LARGE SCALE GENOMIC DNA]</scope>
    <source>
        <strain evidence="3 4">UAMH 7357</strain>
    </source>
</reference>